<proteinExistence type="predicted"/>
<name>A0A919ELW1_STRFL</name>
<reference evidence="1" key="2">
    <citation type="submission" date="2020-09" db="EMBL/GenBank/DDBJ databases">
        <authorList>
            <person name="Sun Q."/>
            <person name="Ohkuma M."/>
        </authorList>
    </citation>
    <scope>NUCLEOTIDE SEQUENCE</scope>
    <source>
        <strain evidence="1">JCM 4122</strain>
    </source>
</reference>
<keyword evidence="2" id="KW-1185">Reference proteome</keyword>
<sequence>MDCHAMWHAMADSYMQPDTFRMHLNSLIQGLRNVTFLLQKQKSELPNFETWYTRFQEEAKADPIMRWVVKSRNRVVKESDLELLSEVKVRWVADWANKKERKFTFPPRMPSEAILGSLLATPGNRRVGVVTVSRRWVDSGLPDRELMSATREAFITLSSLLADAHEAFGAGSCGLGERDPECVSDVLVRDPLNCMDINPGQLQEHLDLSAMRGIDEVLTPISYDEGKAAKARKRYGVNDFTRGNPIEIAPQMMDHARSVLARDKSHMNVVWLFRGDEVVEFMSPNYADQNAKYLAFHRIADRVETHRADGILLIAEMWYVNDYKYDDQGKVIPARDRGKDRREALHVLSATRDGRVASLIAPFSRKLLGGIQLEDTFAEGDVEYSSLGILTPIIERWREMENESSESTATE</sequence>
<dbReference type="Proteomes" id="UP000632849">
    <property type="component" value="Unassembled WGS sequence"/>
</dbReference>
<dbReference type="EMBL" id="BNBE01000001">
    <property type="protein sequence ID" value="GHF93157.1"/>
    <property type="molecule type" value="Genomic_DNA"/>
</dbReference>
<reference evidence="1" key="1">
    <citation type="journal article" date="2014" name="Int. J. Syst. Evol. Microbiol.">
        <title>Complete genome sequence of Corynebacterium casei LMG S-19264T (=DSM 44701T), isolated from a smear-ripened cheese.</title>
        <authorList>
            <consortium name="US DOE Joint Genome Institute (JGI-PGF)"/>
            <person name="Walter F."/>
            <person name="Albersmeier A."/>
            <person name="Kalinowski J."/>
            <person name="Ruckert C."/>
        </authorList>
    </citation>
    <scope>NUCLEOTIDE SEQUENCE</scope>
    <source>
        <strain evidence="1">JCM 4122</strain>
    </source>
</reference>
<dbReference type="AlphaFoldDB" id="A0A919ELW1"/>
<evidence type="ECO:0000313" key="2">
    <source>
        <dbReference type="Proteomes" id="UP000632849"/>
    </source>
</evidence>
<evidence type="ECO:0000313" key="1">
    <source>
        <dbReference type="EMBL" id="GHF93157.1"/>
    </source>
</evidence>
<comment type="caution">
    <text evidence="1">The sequence shown here is derived from an EMBL/GenBank/DDBJ whole genome shotgun (WGS) entry which is preliminary data.</text>
</comment>
<organism evidence="1 2">
    <name type="scientific">Streptomyces filamentosus</name>
    <name type="common">Streptomyces roseosporus</name>
    <dbReference type="NCBI Taxonomy" id="67294"/>
    <lineage>
        <taxon>Bacteria</taxon>
        <taxon>Bacillati</taxon>
        <taxon>Actinomycetota</taxon>
        <taxon>Actinomycetes</taxon>
        <taxon>Kitasatosporales</taxon>
        <taxon>Streptomycetaceae</taxon>
        <taxon>Streptomyces</taxon>
    </lineage>
</organism>
<protein>
    <submittedName>
        <fullName evidence="1">Uncharacterized protein</fullName>
    </submittedName>
</protein>
<accession>A0A919ELW1</accession>
<gene>
    <name evidence="1" type="ORF">GCM10017667_23610</name>
</gene>